<sequence>MQRTTSNSGGAAKAELQRLLTTPPSATAGNANPSTVAHAALERLRDAGDEHYLFLRTLLEMTSVPSQQHPDDELLLFHCITGCRHVVLHGWRRFSTVFMSGLRDWMMLLGHSFFAQSSSSSRTLQVACYTTSVALWKRAWLEMAANANQPHHLSSAPDAQQQGLLAAMMTQQQQYQSNHNNNNTLPFLQSPLLLFQYLEHSMAAITTTAIPATMFLQALVEEFAGTKSGVTYQLPLEFHRLTRKAFENNTNQCGLNACLHLGMKTLSQILPSLSNNSNANNTTTTITIAQGTLQIICDILGWEFGDAFTATVSSSSSTLVRPPKEWSQHHLTTPALAQALWATHAAIREQHRPLAHSVRQLLVLLASLEGPIFSTSSERKDFLAAVLQGTLELLQVQVAAAGSWKQEHHWTELLDTLSILGRLMANGKWTLLIQFHKDPLLPGLLQGLTAIGRTLWEQHVQEAQHLQGNLEQMEYGDEREDVLQALLEAVVAVSGDPWLWYSGDTEQRSWARQAMGQSLGPLFGIWIQGRMQLAGWEEHYLCSHANDDVDEDFEYISAVQLEEEMELLSVLGRVHVQGSIQSLSSLFQQTIPQLQGQWNAPLSAAGVSPELAALLEQARLLTLYIGHLLTDDNSGETPVIPDTVAIACREEDEATIPTIVSAIEALFSLAQAQAVKLAENPNDPRLSPLLANSFLWWLNRWAPAYVYSVDYNSTGDESPANAASKARNIGNVWSSPEKAQQAVSFAVTLCLHFQCYWPQERPVQESAATLLLTLAKRAAGSNHQRHPSKIRSLMVASPSFTQIMVFHCLTAGTRHSMGRSELERAIHSKATEANASVDMGMVTGYQRLPYDIKSRVLTALLVACSEPETAALFQDCLKAVQDSFSSLLHALSTKQVSTNDIDVKEMTCLCVEMFRGVARASEMAEPARVPVFVTPNLAHLSGLMQYYAEDLTICERLLQFFRDYTEQFVIMLNREQCLALFQSSAELLRSYSSHHCNSKTRVIVTKSTEEANSEEEQKYGDILCAIQLLIHLGTKDFIDVCADATAPGVDSTQVTDVIFFGLQQILPLMTRGLLQMPTLCSQYFSLAGFSIETYPEKACVLPYELFDALMESLLFGMCHHDASVAKSSLQGIASITREHIKSQILAKHLSQNPGFIDNITRRLLRDVVFQNRVWDRLESAGMALLPLAAVDVNRFAAVVNELVDQVPIDDQKARLQSGFQSLIQPEVIQKVSSAGLEGRKNRIRFKKDFENFCHDVHSFLILK</sequence>
<keyword evidence="7" id="KW-0539">Nucleus</keyword>
<evidence type="ECO:0000256" key="3">
    <source>
        <dbReference type="ARBA" id="ARBA00009466"/>
    </source>
</evidence>
<dbReference type="OrthoDB" id="39965at2759"/>
<dbReference type="AlphaFoldDB" id="A0A9N8HBR2"/>
<gene>
    <name evidence="8" type="ORF">SEMRO_375_G129370.1</name>
</gene>
<dbReference type="Gene3D" id="1.25.10.10">
    <property type="entry name" value="Leucine-rich Repeat Variant"/>
    <property type="match status" value="1"/>
</dbReference>
<proteinExistence type="inferred from homology"/>
<evidence type="ECO:0000256" key="5">
    <source>
        <dbReference type="ARBA" id="ARBA00022490"/>
    </source>
</evidence>
<evidence type="ECO:0000256" key="7">
    <source>
        <dbReference type="ARBA" id="ARBA00023242"/>
    </source>
</evidence>
<evidence type="ECO:0000256" key="1">
    <source>
        <dbReference type="ARBA" id="ARBA00004123"/>
    </source>
</evidence>
<evidence type="ECO:0000313" key="8">
    <source>
        <dbReference type="EMBL" id="CAB9509093.1"/>
    </source>
</evidence>
<accession>A0A9N8HBR2</accession>
<dbReference type="EMBL" id="CAICTM010000374">
    <property type="protein sequence ID" value="CAB9509093.1"/>
    <property type="molecule type" value="Genomic_DNA"/>
</dbReference>
<dbReference type="GO" id="GO:0005643">
    <property type="term" value="C:nuclear pore"/>
    <property type="evidence" value="ECO:0007669"/>
    <property type="project" value="TreeGrafter"/>
</dbReference>
<evidence type="ECO:0000313" key="9">
    <source>
        <dbReference type="Proteomes" id="UP001153069"/>
    </source>
</evidence>
<name>A0A9N8HBR2_9STRA</name>
<dbReference type="InterPro" id="IPR011989">
    <property type="entry name" value="ARM-like"/>
</dbReference>
<evidence type="ECO:0000256" key="4">
    <source>
        <dbReference type="ARBA" id="ARBA00022448"/>
    </source>
</evidence>
<dbReference type="PANTHER" id="PTHR12596">
    <property type="entry name" value="EXPORTIN 4,7-RELATED"/>
    <property type="match status" value="1"/>
</dbReference>
<dbReference type="InterPro" id="IPR044189">
    <property type="entry name" value="XPO4/7-like"/>
</dbReference>
<comment type="similarity">
    <text evidence="3">Belongs to the exportin family.</text>
</comment>
<dbReference type="GO" id="GO:0005737">
    <property type="term" value="C:cytoplasm"/>
    <property type="evidence" value="ECO:0007669"/>
    <property type="project" value="UniProtKB-SubCell"/>
</dbReference>
<keyword evidence="5" id="KW-0963">Cytoplasm</keyword>
<comment type="subcellular location">
    <subcellularLocation>
        <location evidence="2">Cytoplasm</location>
    </subcellularLocation>
    <subcellularLocation>
        <location evidence="1">Nucleus</location>
    </subcellularLocation>
</comment>
<evidence type="ECO:0000256" key="6">
    <source>
        <dbReference type="ARBA" id="ARBA00022927"/>
    </source>
</evidence>
<protein>
    <submittedName>
        <fullName evidence="8">Exportin-4</fullName>
    </submittedName>
</protein>
<dbReference type="Proteomes" id="UP001153069">
    <property type="component" value="Unassembled WGS sequence"/>
</dbReference>
<organism evidence="8 9">
    <name type="scientific">Seminavis robusta</name>
    <dbReference type="NCBI Taxonomy" id="568900"/>
    <lineage>
        <taxon>Eukaryota</taxon>
        <taxon>Sar</taxon>
        <taxon>Stramenopiles</taxon>
        <taxon>Ochrophyta</taxon>
        <taxon>Bacillariophyta</taxon>
        <taxon>Bacillariophyceae</taxon>
        <taxon>Bacillariophycidae</taxon>
        <taxon>Naviculales</taxon>
        <taxon>Naviculaceae</taxon>
        <taxon>Seminavis</taxon>
    </lineage>
</organism>
<dbReference type="GO" id="GO:0005049">
    <property type="term" value="F:nuclear export signal receptor activity"/>
    <property type="evidence" value="ECO:0007669"/>
    <property type="project" value="InterPro"/>
</dbReference>
<keyword evidence="4" id="KW-0813">Transport</keyword>
<dbReference type="PANTHER" id="PTHR12596:SF1">
    <property type="entry name" value="EXPORTIN-4"/>
    <property type="match status" value="1"/>
</dbReference>
<keyword evidence="6" id="KW-0653">Protein transport</keyword>
<dbReference type="GO" id="GO:0006611">
    <property type="term" value="P:protein export from nucleus"/>
    <property type="evidence" value="ECO:0007669"/>
    <property type="project" value="TreeGrafter"/>
</dbReference>
<keyword evidence="9" id="KW-1185">Reference proteome</keyword>
<evidence type="ECO:0000256" key="2">
    <source>
        <dbReference type="ARBA" id="ARBA00004496"/>
    </source>
</evidence>
<reference evidence="8" key="1">
    <citation type="submission" date="2020-06" db="EMBL/GenBank/DDBJ databases">
        <authorList>
            <consortium name="Plant Systems Biology data submission"/>
        </authorList>
    </citation>
    <scope>NUCLEOTIDE SEQUENCE</scope>
    <source>
        <strain evidence="8">D6</strain>
    </source>
</reference>
<comment type="caution">
    <text evidence="8">The sequence shown here is derived from an EMBL/GenBank/DDBJ whole genome shotgun (WGS) entry which is preliminary data.</text>
</comment>